<evidence type="ECO:0000256" key="2">
    <source>
        <dbReference type="ARBA" id="ARBA00022840"/>
    </source>
</evidence>
<dbReference type="GO" id="GO:0004140">
    <property type="term" value="F:dephospho-CoA kinase activity"/>
    <property type="evidence" value="ECO:0007669"/>
    <property type="project" value="InterPro"/>
</dbReference>
<dbReference type="EMBL" id="BNCP01000007">
    <property type="protein sequence ID" value="GIL75481.1"/>
    <property type="molecule type" value="Genomic_DNA"/>
</dbReference>
<organism evidence="4 5">
    <name type="scientific">Volvox reticuliferus</name>
    <dbReference type="NCBI Taxonomy" id="1737510"/>
    <lineage>
        <taxon>Eukaryota</taxon>
        <taxon>Viridiplantae</taxon>
        <taxon>Chlorophyta</taxon>
        <taxon>core chlorophytes</taxon>
        <taxon>Chlorophyceae</taxon>
        <taxon>CS clade</taxon>
        <taxon>Chlamydomonadales</taxon>
        <taxon>Volvocaceae</taxon>
        <taxon>Volvox</taxon>
    </lineage>
</organism>
<evidence type="ECO:0000313" key="4">
    <source>
        <dbReference type="EMBL" id="GIL75481.1"/>
    </source>
</evidence>
<dbReference type="Gene3D" id="3.40.50.300">
    <property type="entry name" value="P-loop containing nucleotide triphosphate hydrolases"/>
    <property type="match status" value="1"/>
</dbReference>
<feature type="region of interest" description="Disordered" evidence="3">
    <location>
        <begin position="295"/>
        <end position="314"/>
    </location>
</feature>
<dbReference type="SUPFAM" id="SSF52540">
    <property type="entry name" value="P-loop containing nucleoside triphosphate hydrolases"/>
    <property type="match status" value="1"/>
</dbReference>
<dbReference type="Pfam" id="PF01121">
    <property type="entry name" value="CoaE"/>
    <property type="match status" value="1"/>
</dbReference>
<feature type="region of interest" description="Disordered" evidence="3">
    <location>
        <begin position="37"/>
        <end position="62"/>
    </location>
</feature>
<dbReference type="CDD" id="cd02022">
    <property type="entry name" value="DPCK"/>
    <property type="match status" value="1"/>
</dbReference>
<dbReference type="InterPro" id="IPR027417">
    <property type="entry name" value="P-loop_NTPase"/>
</dbReference>
<sequence length="314" mass="33970">SSGLMFSIVHHSISYPGCHVRRRDTFQVIITLRKAHHPTVDDSETLRRNPLTSLETHKGSREKPFGHTGVVCTCAMEDPNGKQVSEDTGMNRKTIVLGLTGSIGMGKSTVSDMFRDEGVPVWDADATVHALYGHGGAAVPLVAAAFQDVVIDGAIDRAALSAKVVGNEAAMKQLEAIVHPLVAQSRREFLEQVQQQRQPLAVLDIPLLFETGGPGPRWHGTDVVAVVSAPVEVQRARVLSRPGMSKEKLEGILGRQIPDSDKRRLADYVIDTSTDLATTRARVSELVRQLIQAAGSSSSSSQELAMKVTDENVE</sequence>
<keyword evidence="5" id="KW-1185">Reference proteome</keyword>
<gene>
    <name evidence="4" type="ORF">Vretifemale_5266</name>
</gene>
<dbReference type="OrthoDB" id="247245at2759"/>
<protein>
    <recommendedName>
        <fullName evidence="6">Dephospho-CoA kinase</fullName>
    </recommendedName>
</protein>
<dbReference type="InterPro" id="IPR001977">
    <property type="entry name" value="Depp_CoAkinase"/>
</dbReference>
<keyword evidence="1" id="KW-0547">Nucleotide-binding</keyword>
<comment type="caution">
    <text evidence="4">The sequence shown here is derived from an EMBL/GenBank/DDBJ whole genome shotgun (WGS) entry which is preliminary data.</text>
</comment>
<dbReference type="AlphaFoldDB" id="A0A8J4FK63"/>
<evidence type="ECO:0008006" key="6">
    <source>
        <dbReference type="Google" id="ProtNLM"/>
    </source>
</evidence>
<dbReference type="Proteomes" id="UP000747110">
    <property type="component" value="Unassembled WGS sequence"/>
</dbReference>
<dbReference type="GO" id="GO:0005524">
    <property type="term" value="F:ATP binding"/>
    <property type="evidence" value="ECO:0007669"/>
    <property type="project" value="UniProtKB-KW"/>
</dbReference>
<reference evidence="4" key="1">
    <citation type="journal article" date="2021" name="Proc. Natl. Acad. Sci. U.S.A.">
        <title>Three genomes in the algal genus Volvox reveal the fate of a haploid sex-determining region after a transition to homothallism.</title>
        <authorList>
            <person name="Yamamoto K."/>
            <person name="Hamaji T."/>
            <person name="Kawai-Toyooka H."/>
            <person name="Matsuzaki R."/>
            <person name="Takahashi F."/>
            <person name="Nishimura Y."/>
            <person name="Kawachi M."/>
            <person name="Noguchi H."/>
            <person name="Minakuchi Y."/>
            <person name="Umen J.G."/>
            <person name="Toyoda A."/>
            <person name="Nozaki H."/>
        </authorList>
    </citation>
    <scope>NUCLEOTIDE SEQUENCE</scope>
    <source>
        <strain evidence="4">NIES-3786</strain>
    </source>
</reference>
<feature type="non-terminal residue" evidence="4">
    <location>
        <position position="1"/>
    </location>
</feature>
<evidence type="ECO:0000256" key="1">
    <source>
        <dbReference type="ARBA" id="ARBA00022741"/>
    </source>
</evidence>
<dbReference type="GO" id="GO:0015937">
    <property type="term" value="P:coenzyme A biosynthetic process"/>
    <property type="evidence" value="ECO:0007669"/>
    <property type="project" value="InterPro"/>
</dbReference>
<proteinExistence type="inferred from homology"/>
<dbReference type="NCBIfam" id="TIGR00152">
    <property type="entry name" value="dephospho-CoA kinase"/>
    <property type="match status" value="1"/>
</dbReference>
<dbReference type="PANTHER" id="PTHR10695:SF46">
    <property type="entry name" value="BIFUNCTIONAL COENZYME A SYNTHASE-RELATED"/>
    <property type="match status" value="1"/>
</dbReference>
<evidence type="ECO:0000313" key="5">
    <source>
        <dbReference type="Proteomes" id="UP000747110"/>
    </source>
</evidence>
<evidence type="ECO:0000256" key="3">
    <source>
        <dbReference type="SAM" id="MobiDB-lite"/>
    </source>
</evidence>
<name>A0A8J4FK63_9CHLO</name>
<dbReference type="PANTHER" id="PTHR10695">
    <property type="entry name" value="DEPHOSPHO-COA KINASE-RELATED"/>
    <property type="match status" value="1"/>
</dbReference>
<dbReference type="PROSITE" id="PS51219">
    <property type="entry name" value="DPCK"/>
    <property type="match status" value="1"/>
</dbReference>
<accession>A0A8J4FK63</accession>
<feature type="compositionally biased region" description="Basic and acidic residues" evidence="3">
    <location>
        <begin position="38"/>
        <end position="47"/>
    </location>
</feature>
<dbReference type="HAMAP" id="MF_00376">
    <property type="entry name" value="Dephospho_CoA_kinase"/>
    <property type="match status" value="1"/>
</dbReference>
<keyword evidence="2" id="KW-0067">ATP-binding</keyword>